<dbReference type="EMBL" id="RBZM01000005">
    <property type="protein sequence ID" value="RKP54025.1"/>
    <property type="molecule type" value="Genomic_DNA"/>
</dbReference>
<protein>
    <submittedName>
        <fullName evidence="4">Methyltransferase domain-containing protein</fullName>
    </submittedName>
</protein>
<dbReference type="RefSeq" id="WP_120977033.1">
    <property type="nucleotide sequence ID" value="NZ_RBZM01000005.1"/>
</dbReference>
<feature type="domain" description="Methyltransferase" evidence="3">
    <location>
        <begin position="44"/>
        <end position="131"/>
    </location>
</feature>
<gene>
    <name evidence="4" type="ORF">D7Z26_11590</name>
</gene>
<keyword evidence="2 4" id="KW-0808">Transferase</keyword>
<dbReference type="InterPro" id="IPR029063">
    <property type="entry name" value="SAM-dependent_MTases_sf"/>
</dbReference>
<accession>A0A494XVZ6</accession>
<evidence type="ECO:0000256" key="2">
    <source>
        <dbReference type="ARBA" id="ARBA00022679"/>
    </source>
</evidence>
<dbReference type="InterPro" id="IPR041698">
    <property type="entry name" value="Methyltransf_25"/>
</dbReference>
<dbReference type="GO" id="GO:0008168">
    <property type="term" value="F:methyltransferase activity"/>
    <property type="evidence" value="ECO:0007669"/>
    <property type="project" value="UniProtKB-KW"/>
</dbReference>
<dbReference type="OrthoDB" id="9760689at2"/>
<evidence type="ECO:0000256" key="1">
    <source>
        <dbReference type="ARBA" id="ARBA00022603"/>
    </source>
</evidence>
<reference evidence="4 5" key="1">
    <citation type="submission" date="2018-10" db="EMBL/GenBank/DDBJ databases">
        <title>Cohnella sp. M2MS4P-1, whole genome shotgun sequence.</title>
        <authorList>
            <person name="Tuo L."/>
        </authorList>
    </citation>
    <scope>NUCLEOTIDE SEQUENCE [LARGE SCALE GENOMIC DNA]</scope>
    <source>
        <strain evidence="4 5">M2MS4P-1</strain>
    </source>
</reference>
<dbReference type="PANTHER" id="PTHR43861">
    <property type="entry name" value="TRANS-ACONITATE 2-METHYLTRANSFERASE-RELATED"/>
    <property type="match status" value="1"/>
</dbReference>
<sequence>MTRSNDANQKVHWEAGTYDESMGFVSLFGEELISWLKPRSGERIIDFGCGTGDLAARIAASGADVHGVDISPEMVERARDKYPQLTFECSDVTKWRAKKPYDAVFSNAALHWMKDAEGAAESLTSGLEAGGRLVVELGGYGNVQTIIEAMKETLGEYGREDAFVMPWYFPKMGEYCSLLEKYGLEIRNAIHFDRPTRLEEGEEGMKGWLRMFGHAMFPQAGESEKEQWIRDASDRMRKQHHSLYQDGAWTADYRRLRIYAIKR</sequence>
<proteinExistence type="predicted"/>
<comment type="caution">
    <text evidence="4">The sequence shown here is derived from an EMBL/GenBank/DDBJ whole genome shotgun (WGS) entry which is preliminary data.</text>
</comment>
<dbReference type="CDD" id="cd02440">
    <property type="entry name" value="AdoMet_MTases"/>
    <property type="match status" value="1"/>
</dbReference>
<name>A0A494XVZ6_9BACL</name>
<evidence type="ECO:0000313" key="4">
    <source>
        <dbReference type="EMBL" id="RKP54025.1"/>
    </source>
</evidence>
<evidence type="ECO:0000313" key="5">
    <source>
        <dbReference type="Proteomes" id="UP000282076"/>
    </source>
</evidence>
<dbReference type="SUPFAM" id="SSF53335">
    <property type="entry name" value="S-adenosyl-L-methionine-dependent methyltransferases"/>
    <property type="match status" value="1"/>
</dbReference>
<evidence type="ECO:0000259" key="3">
    <source>
        <dbReference type="Pfam" id="PF13649"/>
    </source>
</evidence>
<keyword evidence="1 4" id="KW-0489">Methyltransferase</keyword>
<dbReference type="AlphaFoldDB" id="A0A494XVZ6"/>
<dbReference type="Gene3D" id="3.40.50.150">
    <property type="entry name" value="Vaccinia Virus protein VP39"/>
    <property type="match status" value="1"/>
</dbReference>
<dbReference type="PANTHER" id="PTHR43861:SF1">
    <property type="entry name" value="TRANS-ACONITATE 2-METHYLTRANSFERASE"/>
    <property type="match status" value="1"/>
</dbReference>
<dbReference type="Pfam" id="PF13649">
    <property type="entry name" value="Methyltransf_25"/>
    <property type="match status" value="1"/>
</dbReference>
<dbReference type="GO" id="GO:0032259">
    <property type="term" value="P:methylation"/>
    <property type="evidence" value="ECO:0007669"/>
    <property type="project" value="UniProtKB-KW"/>
</dbReference>
<dbReference type="Proteomes" id="UP000282076">
    <property type="component" value="Unassembled WGS sequence"/>
</dbReference>
<keyword evidence="5" id="KW-1185">Reference proteome</keyword>
<organism evidence="4 5">
    <name type="scientific">Cohnella endophytica</name>
    <dbReference type="NCBI Taxonomy" id="2419778"/>
    <lineage>
        <taxon>Bacteria</taxon>
        <taxon>Bacillati</taxon>
        <taxon>Bacillota</taxon>
        <taxon>Bacilli</taxon>
        <taxon>Bacillales</taxon>
        <taxon>Paenibacillaceae</taxon>
        <taxon>Cohnella</taxon>
    </lineage>
</organism>